<evidence type="ECO:0000313" key="3">
    <source>
        <dbReference type="EMBL" id="NKX51978.1"/>
    </source>
</evidence>
<evidence type="ECO:0000256" key="2">
    <source>
        <dbReference type="ARBA" id="ARBA00023002"/>
    </source>
</evidence>
<accession>A0ABX1JSL7</accession>
<dbReference type="InterPro" id="IPR002347">
    <property type="entry name" value="SDR_fam"/>
</dbReference>
<dbReference type="PROSITE" id="PS00061">
    <property type="entry name" value="ADH_SHORT"/>
    <property type="match status" value="1"/>
</dbReference>
<keyword evidence="4" id="KW-1185">Reference proteome</keyword>
<dbReference type="PRINTS" id="PR00081">
    <property type="entry name" value="GDHRDH"/>
</dbReference>
<name>A0ABX1JSL7_9MICC</name>
<dbReference type="Gene3D" id="3.40.50.720">
    <property type="entry name" value="NAD(P)-binding Rossmann-like Domain"/>
    <property type="match status" value="1"/>
</dbReference>
<protein>
    <submittedName>
        <fullName evidence="3">SDR family NAD(P)-dependent oxidoreductase</fullName>
    </submittedName>
</protein>
<gene>
    <name evidence="3" type="ORF">HER39_15675</name>
</gene>
<organism evidence="3 4">
    <name type="scientific">Arthrobacter deserti</name>
    <dbReference type="NCBI Taxonomy" id="1742687"/>
    <lineage>
        <taxon>Bacteria</taxon>
        <taxon>Bacillati</taxon>
        <taxon>Actinomycetota</taxon>
        <taxon>Actinomycetes</taxon>
        <taxon>Micrococcales</taxon>
        <taxon>Micrococcaceae</taxon>
        <taxon>Arthrobacter</taxon>
    </lineage>
</organism>
<dbReference type="InterPro" id="IPR036291">
    <property type="entry name" value="NAD(P)-bd_dom_sf"/>
</dbReference>
<dbReference type="SUPFAM" id="SSF51735">
    <property type="entry name" value="NAD(P)-binding Rossmann-fold domains"/>
    <property type="match status" value="1"/>
</dbReference>
<dbReference type="PANTHER" id="PTHR44196">
    <property type="entry name" value="DEHYDROGENASE/REDUCTASE SDR FAMILY MEMBER 7B"/>
    <property type="match status" value="1"/>
</dbReference>
<evidence type="ECO:0000256" key="1">
    <source>
        <dbReference type="ARBA" id="ARBA00006484"/>
    </source>
</evidence>
<reference evidence="3 4" key="1">
    <citation type="submission" date="2020-04" db="EMBL/GenBank/DDBJ databases">
        <authorList>
            <person name="Liu S."/>
        </authorList>
    </citation>
    <scope>NUCLEOTIDE SEQUENCE [LARGE SCALE GENOMIC DNA]</scope>
    <source>
        <strain evidence="3 4">CGMCC 1.15091</strain>
    </source>
</reference>
<keyword evidence="2" id="KW-0560">Oxidoreductase</keyword>
<dbReference type="EMBL" id="JAAZSR010000365">
    <property type="protein sequence ID" value="NKX51978.1"/>
    <property type="molecule type" value="Genomic_DNA"/>
</dbReference>
<dbReference type="PANTHER" id="PTHR44196:SF1">
    <property type="entry name" value="DEHYDROGENASE_REDUCTASE SDR FAMILY MEMBER 7B"/>
    <property type="match status" value="1"/>
</dbReference>
<comment type="similarity">
    <text evidence="1">Belongs to the short-chain dehydrogenases/reductases (SDR) family.</text>
</comment>
<proteinExistence type="inferred from homology"/>
<evidence type="ECO:0000313" key="4">
    <source>
        <dbReference type="Proteomes" id="UP000523795"/>
    </source>
</evidence>
<dbReference type="InterPro" id="IPR020904">
    <property type="entry name" value="Sc_DH/Rdtase_CS"/>
</dbReference>
<dbReference type="Pfam" id="PF00106">
    <property type="entry name" value="adh_short"/>
    <property type="match status" value="1"/>
</dbReference>
<comment type="caution">
    <text evidence="3">The sequence shown here is derived from an EMBL/GenBank/DDBJ whole genome shotgun (WGS) entry which is preliminary data.</text>
</comment>
<sequence length="308" mass="32570">MVVTGASSGIGRATAHAFAKRGDRLVLAARDPDRLQAVVAVCSGLGGQAIAVPADVGDDPQVQALAQAAADTFGRIDVWVCAASVYSYGTFEDTPPEVFRQIVETNLFGQVHSARAALARFRAQDRGVLILVGSIYSKITTPYVSPYVASKFGLAGFAAVLREELRGAKDISVCTVLPATIDTPIYQNAANYTGQRAHPLPPVADPGRGARRIVRLAGRPRAETVVGYIQGAYIPVHALLPRLYERCAPVVMDALALRGGSVPPTAGTVFESAGRDYQVTGGWRAGRGRLLALAAVPAAWAVLRRRAR</sequence>
<dbReference type="Proteomes" id="UP000523795">
    <property type="component" value="Unassembled WGS sequence"/>
</dbReference>